<dbReference type="EMBL" id="JMFR01048003">
    <property type="protein sequence ID" value="KFU98981.1"/>
    <property type="molecule type" value="Genomic_DNA"/>
</dbReference>
<sequence length="47" mass="4441">SPVASSGEAPPATVAAGDAGEVKASRVDGHSVAAEDPANGSRGRGSH</sequence>
<organism evidence="2 3">
    <name type="scientific">Pterocles gutturalis</name>
    <name type="common">yellow-throated sandgrouse</name>
    <dbReference type="NCBI Taxonomy" id="240206"/>
    <lineage>
        <taxon>Eukaryota</taxon>
        <taxon>Metazoa</taxon>
        <taxon>Chordata</taxon>
        <taxon>Craniata</taxon>
        <taxon>Vertebrata</taxon>
        <taxon>Euteleostomi</taxon>
        <taxon>Archelosauria</taxon>
        <taxon>Archosauria</taxon>
        <taxon>Dinosauria</taxon>
        <taxon>Saurischia</taxon>
        <taxon>Theropoda</taxon>
        <taxon>Coelurosauria</taxon>
        <taxon>Aves</taxon>
        <taxon>Neognathae</taxon>
        <taxon>Neoaves</taxon>
        <taxon>Columbimorphae</taxon>
        <taxon>Pterocliformes</taxon>
        <taxon>Pteroclidae</taxon>
        <taxon>Pterocles</taxon>
    </lineage>
</organism>
<dbReference type="Proteomes" id="UP000053149">
    <property type="component" value="Unassembled WGS sequence"/>
</dbReference>
<proteinExistence type="predicted"/>
<protein>
    <submittedName>
        <fullName evidence="2">Uncharacterized protein</fullName>
    </submittedName>
</protein>
<name>A0AAW3DIG8_9AVES</name>
<keyword evidence="3" id="KW-1185">Reference proteome</keyword>
<feature type="non-terminal residue" evidence="2">
    <location>
        <position position="1"/>
    </location>
</feature>
<evidence type="ECO:0000313" key="3">
    <source>
        <dbReference type="Proteomes" id="UP000053149"/>
    </source>
</evidence>
<comment type="caution">
    <text evidence="2">The sequence shown here is derived from an EMBL/GenBank/DDBJ whole genome shotgun (WGS) entry which is preliminary data.</text>
</comment>
<gene>
    <name evidence="2" type="ORF">N339_07998</name>
</gene>
<reference evidence="2 3" key="1">
    <citation type="journal article" date="2014" name="Science">
        <title>Comparative genomics reveals insights into avian genome evolution and adaptation.</title>
        <authorList>
            <consortium name="Avian Genome Consortium"/>
            <person name="Zhang G."/>
            <person name="Li C."/>
            <person name="Li Q."/>
            <person name="Li B."/>
            <person name="Larkin D.M."/>
            <person name="Lee C."/>
            <person name="Storz J.F."/>
            <person name="Antunes A."/>
            <person name="Greenwold M.J."/>
            <person name="Meredith R.W."/>
            <person name="Odeen A."/>
            <person name="Cui J."/>
            <person name="Zhou Q."/>
            <person name="Xu L."/>
            <person name="Pan H."/>
            <person name="Wang Z."/>
            <person name="Jin L."/>
            <person name="Zhang P."/>
            <person name="Hu H."/>
            <person name="Yang W."/>
            <person name="Hu J."/>
            <person name="Xiao J."/>
            <person name="Yang Z."/>
            <person name="Liu Y."/>
            <person name="Xie Q."/>
            <person name="Yu H."/>
            <person name="Lian J."/>
            <person name="Wen P."/>
            <person name="Zhang F."/>
            <person name="Li H."/>
            <person name="Zeng Y."/>
            <person name="Xiong Z."/>
            <person name="Liu S."/>
            <person name="Zhou L."/>
            <person name="Huang Z."/>
            <person name="An N."/>
            <person name="Wang J."/>
            <person name="Zheng Q."/>
            <person name="Xiong Y."/>
            <person name="Wang G."/>
            <person name="Wang B."/>
            <person name="Wang J."/>
            <person name="Fan Y."/>
            <person name="da Fonseca R.R."/>
            <person name="Alfaro-Nunez A."/>
            <person name="Schubert M."/>
            <person name="Orlando L."/>
            <person name="Mourier T."/>
            <person name="Howard J.T."/>
            <person name="Ganapathy G."/>
            <person name="Pfenning A."/>
            <person name="Whitney O."/>
            <person name="Rivas M.V."/>
            <person name="Hara E."/>
            <person name="Smith J."/>
            <person name="Farre M."/>
            <person name="Narayan J."/>
            <person name="Slavov G."/>
            <person name="Romanov M.N."/>
            <person name="Borges R."/>
            <person name="Machado J.P."/>
            <person name="Khan I."/>
            <person name="Springer M.S."/>
            <person name="Gatesy J."/>
            <person name="Hoffmann F.G."/>
            <person name="Opazo J.C."/>
            <person name="Hastad O."/>
            <person name="Sawyer R.H."/>
            <person name="Kim H."/>
            <person name="Kim K.W."/>
            <person name="Kim H.J."/>
            <person name="Cho S."/>
            <person name="Li N."/>
            <person name="Huang Y."/>
            <person name="Bruford M.W."/>
            <person name="Zhan X."/>
            <person name="Dixon A."/>
            <person name="Bertelsen M.F."/>
            <person name="Derryberry E."/>
            <person name="Warren W."/>
            <person name="Wilson R.K."/>
            <person name="Li S."/>
            <person name="Ray D.A."/>
            <person name="Green R.E."/>
            <person name="O'Brien S.J."/>
            <person name="Griffin D."/>
            <person name="Johnson W.E."/>
            <person name="Haussler D."/>
            <person name="Ryder O.A."/>
            <person name="Willerslev E."/>
            <person name="Graves G.R."/>
            <person name="Alstrom P."/>
            <person name="Fjeldsa J."/>
            <person name="Mindell D.P."/>
            <person name="Edwards S.V."/>
            <person name="Braun E.L."/>
            <person name="Rahbek C."/>
            <person name="Burt D.W."/>
            <person name="Houde P."/>
            <person name="Zhang Y."/>
            <person name="Yang H."/>
            <person name="Wang J."/>
            <person name="Jarvis E.D."/>
            <person name="Gilbert M.T."/>
            <person name="Wang J."/>
        </authorList>
    </citation>
    <scope>NUCLEOTIDE SEQUENCE [LARGE SCALE GENOMIC DNA]</scope>
    <source>
        <strain evidence="2">BGI_N339</strain>
    </source>
</reference>
<feature type="compositionally biased region" description="Basic and acidic residues" evidence="1">
    <location>
        <begin position="20"/>
        <end position="29"/>
    </location>
</feature>
<feature type="region of interest" description="Disordered" evidence="1">
    <location>
        <begin position="1"/>
        <end position="47"/>
    </location>
</feature>
<dbReference type="AlphaFoldDB" id="A0AAW3DIG8"/>
<feature type="non-terminal residue" evidence="2">
    <location>
        <position position="47"/>
    </location>
</feature>
<evidence type="ECO:0000313" key="2">
    <source>
        <dbReference type="EMBL" id="KFU98981.1"/>
    </source>
</evidence>
<evidence type="ECO:0000256" key="1">
    <source>
        <dbReference type="SAM" id="MobiDB-lite"/>
    </source>
</evidence>
<accession>A0AAW3DIG8</accession>